<dbReference type="PANTHER" id="PTHR10993">
    <property type="entry name" value="OCTANOYLTRANSFERASE"/>
    <property type="match status" value="1"/>
</dbReference>
<comment type="similarity">
    <text evidence="5 6">Belongs to the LipB family.</text>
</comment>
<dbReference type="UniPathway" id="UPA00538">
    <property type="reaction ID" value="UER00592"/>
</dbReference>
<reference evidence="11 12" key="1">
    <citation type="submission" date="2016-12" db="EMBL/GenBank/DDBJ databases">
        <title>Isolation and genomic insights into novel planktonic Zetaproteobacteria from stratified waters of the Chesapeake Bay.</title>
        <authorList>
            <person name="McAllister S.M."/>
            <person name="Kato S."/>
            <person name="Chan C.S."/>
            <person name="Chiu B.K."/>
            <person name="Field E.K."/>
        </authorList>
    </citation>
    <scope>NUCLEOTIDE SEQUENCE [LARGE SCALE GENOMIC DNA]</scope>
    <source>
        <strain evidence="11 12">CP-5</strain>
    </source>
</reference>
<organism evidence="11 12">
    <name type="scientific">Mariprofundus aestuarium</name>
    <dbReference type="NCBI Taxonomy" id="1921086"/>
    <lineage>
        <taxon>Bacteria</taxon>
        <taxon>Pseudomonadati</taxon>
        <taxon>Pseudomonadota</taxon>
        <taxon>Candidatius Mariprofundia</taxon>
        <taxon>Mariprofundales</taxon>
        <taxon>Mariprofundaceae</taxon>
        <taxon>Mariprofundus</taxon>
    </lineage>
</organism>
<evidence type="ECO:0000313" key="12">
    <source>
        <dbReference type="Proteomes" id="UP000231701"/>
    </source>
</evidence>
<dbReference type="GO" id="GO:0033819">
    <property type="term" value="F:lipoyl(octanoyl) transferase activity"/>
    <property type="evidence" value="ECO:0007669"/>
    <property type="project" value="UniProtKB-EC"/>
</dbReference>
<protein>
    <recommendedName>
        <fullName evidence="5 6">Octanoyltransferase</fullName>
        <ecNumber evidence="5 6">2.3.1.181</ecNumber>
    </recommendedName>
    <alternativeName>
        <fullName evidence="5">Lipoate-protein ligase B</fullName>
    </alternativeName>
    <alternativeName>
        <fullName evidence="5">Lipoyl/octanoyl transferase</fullName>
    </alternativeName>
    <alternativeName>
        <fullName evidence="5">Octanoyl-[acyl-carrier-protein]-protein N-octanoyltransferase</fullName>
    </alternativeName>
</protein>
<comment type="miscellaneous">
    <text evidence="5">In the reaction, the free carboxyl group of octanoic acid is attached via an amide linkage to the epsilon-amino group of a specific lysine residue of lipoyl domains of lipoate-dependent enzymes.</text>
</comment>
<dbReference type="GO" id="GO:0005737">
    <property type="term" value="C:cytoplasm"/>
    <property type="evidence" value="ECO:0007669"/>
    <property type="project" value="UniProtKB-SubCell"/>
</dbReference>
<dbReference type="Proteomes" id="UP000231701">
    <property type="component" value="Chromosome"/>
</dbReference>
<evidence type="ECO:0000256" key="8">
    <source>
        <dbReference type="PIRSR" id="PIRSR016262-2"/>
    </source>
</evidence>
<feature type="binding site" evidence="5 8">
    <location>
        <begin position="150"/>
        <end position="152"/>
    </location>
    <ligand>
        <name>substrate</name>
    </ligand>
</feature>
<proteinExistence type="inferred from homology"/>
<evidence type="ECO:0000313" key="11">
    <source>
        <dbReference type="EMBL" id="ATX78505.1"/>
    </source>
</evidence>
<dbReference type="InterPro" id="IPR004143">
    <property type="entry name" value="BPL_LPL_catalytic"/>
</dbReference>
<feature type="site" description="Lowers pKa of active site Cys" evidence="5 9">
    <location>
        <position position="134"/>
    </location>
</feature>
<dbReference type="HAMAP" id="MF_00013">
    <property type="entry name" value="LipB"/>
    <property type="match status" value="1"/>
</dbReference>
<keyword evidence="2 5" id="KW-0808">Transferase</keyword>
<name>A0A2K8KUS2_MARES</name>
<evidence type="ECO:0000256" key="3">
    <source>
        <dbReference type="ARBA" id="ARBA00023315"/>
    </source>
</evidence>
<keyword evidence="5" id="KW-0963">Cytoplasm</keyword>
<feature type="binding site" evidence="5 8">
    <location>
        <begin position="137"/>
        <end position="139"/>
    </location>
    <ligand>
        <name>substrate</name>
    </ligand>
</feature>
<dbReference type="OrthoDB" id="9787061at2"/>
<evidence type="ECO:0000256" key="4">
    <source>
        <dbReference type="ARBA" id="ARBA00024732"/>
    </source>
</evidence>
<comment type="subcellular location">
    <subcellularLocation>
        <location evidence="5">Cytoplasm</location>
    </subcellularLocation>
</comment>
<dbReference type="PROSITE" id="PS01313">
    <property type="entry name" value="LIPB"/>
    <property type="match status" value="1"/>
</dbReference>
<evidence type="ECO:0000256" key="7">
    <source>
        <dbReference type="PIRSR" id="PIRSR016262-1"/>
    </source>
</evidence>
<comment type="pathway">
    <text evidence="1 5 6">Protein modification; protein lipoylation via endogenous pathway; protein N(6)-(lipoyl)lysine from octanoyl-[acyl-carrier-protein]: step 1/2.</text>
</comment>
<dbReference type="NCBIfam" id="TIGR00214">
    <property type="entry name" value="lipB"/>
    <property type="match status" value="1"/>
</dbReference>
<evidence type="ECO:0000256" key="2">
    <source>
        <dbReference type="ARBA" id="ARBA00022679"/>
    </source>
</evidence>
<comment type="function">
    <text evidence="4 5 6">Catalyzes the transfer of endogenously produced octanoic acid from octanoyl-acyl-carrier-protein onto the lipoyl domains of lipoate-dependent enzymes. Lipoyl-ACP can also act as a substrate although octanoyl-ACP is likely to be the physiological substrate.</text>
</comment>
<dbReference type="Gene3D" id="3.30.930.10">
    <property type="entry name" value="Bira Bifunctional Protein, Domain 2"/>
    <property type="match status" value="1"/>
</dbReference>
<dbReference type="SUPFAM" id="SSF55681">
    <property type="entry name" value="Class II aaRS and biotin synthetases"/>
    <property type="match status" value="1"/>
</dbReference>
<evidence type="ECO:0000256" key="6">
    <source>
        <dbReference type="PIRNR" id="PIRNR016262"/>
    </source>
</evidence>
<dbReference type="GO" id="GO:0009249">
    <property type="term" value="P:protein lipoylation"/>
    <property type="evidence" value="ECO:0007669"/>
    <property type="project" value="InterPro"/>
</dbReference>
<feature type="binding site" evidence="5 8">
    <location>
        <begin position="71"/>
        <end position="78"/>
    </location>
    <ligand>
        <name>substrate</name>
    </ligand>
</feature>
<evidence type="ECO:0000256" key="1">
    <source>
        <dbReference type="ARBA" id="ARBA00004821"/>
    </source>
</evidence>
<dbReference type="EC" id="2.3.1.181" evidence="5 6"/>
<dbReference type="PROSITE" id="PS51733">
    <property type="entry name" value="BPL_LPL_CATALYTIC"/>
    <property type="match status" value="1"/>
</dbReference>
<dbReference type="EMBL" id="CP018799">
    <property type="protein sequence ID" value="ATX78505.1"/>
    <property type="molecule type" value="Genomic_DNA"/>
</dbReference>
<feature type="domain" description="BPL/LPL catalytic" evidence="10">
    <location>
        <begin position="28"/>
        <end position="202"/>
    </location>
</feature>
<dbReference type="RefSeq" id="WP_100276507.1">
    <property type="nucleotide sequence ID" value="NZ_CP018799.1"/>
</dbReference>
<dbReference type="InterPro" id="IPR000544">
    <property type="entry name" value="Octanoyltransferase"/>
</dbReference>
<dbReference type="InterPro" id="IPR020605">
    <property type="entry name" value="Octanoyltransferase_CS"/>
</dbReference>
<evidence type="ECO:0000256" key="9">
    <source>
        <dbReference type="PIRSR" id="PIRSR016262-3"/>
    </source>
</evidence>
<comment type="catalytic activity">
    <reaction evidence="5 6">
        <text>octanoyl-[ACP] + L-lysyl-[protein] = N(6)-octanoyl-L-lysyl-[protein] + holo-[ACP] + H(+)</text>
        <dbReference type="Rhea" id="RHEA:17665"/>
        <dbReference type="Rhea" id="RHEA-COMP:9636"/>
        <dbReference type="Rhea" id="RHEA-COMP:9685"/>
        <dbReference type="Rhea" id="RHEA-COMP:9752"/>
        <dbReference type="Rhea" id="RHEA-COMP:9928"/>
        <dbReference type="ChEBI" id="CHEBI:15378"/>
        <dbReference type="ChEBI" id="CHEBI:29969"/>
        <dbReference type="ChEBI" id="CHEBI:64479"/>
        <dbReference type="ChEBI" id="CHEBI:78463"/>
        <dbReference type="ChEBI" id="CHEBI:78809"/>
        <dbReference type="EC" id="2.3.1.181"/>
    </reaction>
</comment>
<dbReference type="KEGG" id="maes:Ga0123461_0052"/>
<dbReference type="AlphaFoldDB" id="A0A2K8KUS2"/>
<keyword evidence="12" id="KW-1185">Reference proteome</keyword>
<feature type="active site" description="Acyl-thioester intermediate" evidence="5 7">
    <location>
        <position position="168"/>
    </location>
</feature>
<sequence>MQIIRHERQIYPDSLAEQEALVAAVLAGKAEPALILTEHPPVYTIGSSGSENDVLDREIDGETIVVYPTGRGGEVTYHGPGQLICYVIADQRIEQDLHKHVWRLEEMVIRTLADFGITAERDKRGIGVWVDGNKIAAVGVRCRKWITYHGIALNINPNLKHFSGIVACGMSDSPVTSMWQQGAEAKREDVERAIYQHSSIFS</sequence>
<dbReference type="CDD" id="cd16444">
    <property type="entry name" value="LipB"/>
    <property type="match status" value="1"/>
</dbReference>
<dbReference type="Pfam" id="PF21948">
    <property type="entry name" value="LplA-B_cat"/>
    <property type="match status" value="1"/>
</dbReference>
<gene>
    <name evidence="5" type="primary">lipB</name>
    <name evidence="11" type="ORF">Ga0123461_0052</name>
</gene>
<evidence type="ECO:0000256" key="5">
    <source>
        <dbReference type="HAMAP-Rule" id="MF_00013"/>
    </source>
</evidence>
<keyword evidence="3 5" id="KW-0012">Acyltransferase</keyword>
<accession>A0A2K8KUS2</accession>
<dbReference type="PIRSF" id="PIRSF016262">
    <property type="entry name" value="LPLase"/>
    <property type="match status" value="1"/>
</dbReference>
<dbReference type="PANTHER" id="PTHR10993:SF7">
    <property type="entry name" value="LIPOYLTRANSFERASE 2, MITOCHONDRIAL-RELATED"/>
    <property type="match status" value="1"/>
</dbReference>
<dbReference type="InterPro" id="IPR045864">
    <property type="entry name" value="aa-tRNA-synth_II/BPL/LPL"/>
</dbReference>
<evidence type="ECO:0000259" key="10">
    <source>
        <dbReference type="PROSITE" id="PS51733"/>
    </source>
</evidence>